<evidence type="ECO:0000313" key="3">
    <source>
        <dbReference type="EMBL" id="KAF3214908.1"/>
    </source>
</evidence>
<gene>
    <name evidence="2" type="ORF">TWF191_000686</name>
    <name evidence="3" type="ORF">TWF679_004686</name>
    <name evidence="1" type="ORF">TWF788_008823</name>
</gene>
<name>A0A6G1LT39_ORBOL</name>
<protein>
    <recommendedName>
        <fullName evidence="6">F-box domain-containing protein</fullName>
    </recommendedName>
</protein>
<evidence type="ECO:0000313" key="1">
    <source>
        <dbReference type="EMBL" id="KAF3174113.1"/>
    </source>
</evidence>
<evidence type="ECO:0000313" key="5">
    <source>
        <dbReference type="Proteomes" id="UP000483672"/>
    </source>
</evidence>
<dbReference type="Proteomes" id="UP000479691">
    <property type="component" value="Unassembled WGS sequence"/>
</dbReference>
<accession>A0A6G1LT39</accession>
<proteinExistence type="predicted"/>
<dbReference type="EMBL" id="JAABOE010000057">
    <property type="protein sequence ID" value="KAF3174113.1"/>
    <property type="molecule type" value="Genomic_DNA"/>
</dbReference>
<comment type="caution">
    <text evidence="1">The sequence shown here is derived from an EMBL/GenBank/DDBJ whole genome shotgun (WGS) entry which is preliminary data.</text>
</comment>
<dbReference type="Proteomes" id="UP000483672">
    <property type="component" value="Unassembled WGS sequence"/>
</dbReference>
<sequence length="146" mass="17120">MARMTVSLPYDVLCLVAGFIVSRRDLISFCQASRQTRDAAIPHIYNTVFFESWPDIESRQSTDQYTVGYPVKALFDLLNEDLRRPPDRRVWTGLIRSLYHTTVPDTRDKITDRTKNIFMNQLVYLIETLPRLQRCLISEQFVGFVR</sequence>
<reference evidence="4 5" key="1">
    <citation type="submission" date="2019-06" db="EMBL/GenBank/DDBJ databases">
        <authorList>
            <person name="Palmer J.M."/>
        </authorList>
    </citation>
    <scope>NUCLEOTIDE SEQUENCE [LARGE SCALE GENOMIC DNA]</scope>
    <source>
        <strain evidence="2 5">TWF191</strain>
        <strain evidence="3">TWF679</strain>
        <strain evidence="1 4">TWF788</strain>
    </source>
</reference>
<dbReference type="EMBL" id="WIWT01000021">
    <property type="protein sequence ID" value="KAF3214908.1"/>
    <property type="molecule type" value="Genomic_DNA"/>
</dbReference>
<dbReference type="AlphaFoldDB" id="A0A6G1LT39"/>
<evidence type="ECO:0000313" key="4">
    <source>
        <dbReference type="Proteomes" id="UP000479691"/>
    </source>
</evidence>
<evidence type="ECO:0008006" key="6">
    <source>
        <dbReference type="Google" id="ProtNLM"/>
    </source>
</evidence>
<organism evidence="1 4">
    <name type="scientific">Orbilia oligospora</name>
    <name type="common">Nematode-trapping fungus</name>
    <name type="synonym">Arthrobotrys oligospora</name>
    <dbReference type="NCBI Taxonomy" id="2813651"/>
    <lineage>
        <taxon>Eukaryota</taxon>
        <taxon>Fungi</taxon>
        <taxon>Dikarya</taxon>
        <taxon>Ascomycota</taxon>
        <taxon>Pezizomycotina</taxon>
        <taxon>Orbiliomycetes</taxon>
        <taxon>Orbiliales</taxon>
        <taxon>Orbiliaceae</taxon>
        <taxon>Orbilia</taxon>
    </lineage>
</organism>
<dbReference type="Proteomes" id="UP000614610">
    <property type="component" value="Unassembled WGS sequence"/>
</dbReference>
<dbReference type="EMBL" id="WIPF01000108">
    <property type="protein sequence ID" value="KAF3208293.1"/>
    <property type="molecule type" value="Genomic_DNA"/>
</dbReference>
<evidence type="ECO:0000313" key="2">
    <source>
        <dbReference type="EMBL" id="KAF3208293.1"/>
    </source>
</evidence>